<reference evidence="1" key="1">
    <citation type="journal article" date="2015" name="Nature">
        <title>Complex archaea that bridge the gap between prokaryotes and eukaryotes.</title>
        <authorList>
            <person name="Spang A."/>
            <person name="Saw J.H."/>
            <person name="Jorgensen S.L."/>
            <person name="Zaremba-Niedzwiedzka K."/>
            <person name="Martijn J."/>
            <person name="Lind A.E."/>
            <person name="van Eijk R."/>
            <person name="Schleper C."/>
            <person name="Guy L."/>
            <person name="Ettema T.J."/>
        </authorList>
    </citation>
    <scope>NUCLEOTIDE SEQUENCE</scope>
</reference>
<gene>
    <name evidence="1" type="ORF">LCGC14_1596820</name>
</gene>
<proteinExistence type="predicted"/>
<evidence type="ECO:0000313" key="1">
    <source>
        <dbReference type="EMBL" id="KKM25261.1"/>
    </source>
</evidence>
<dbReference type="AlphaFoldDB" id="A0A0F9ICE8"/>
<comment type="caution">
    <text evidence="1">The sequence shown here is derived from an EMBL/GenBank/DDBJ whole genome shotgun (WGS) entry which is preliminary data.</text>
</comment>
<accession>A0A0F9ICE8</accession>
<protein>
    <submittedName>
        <fullName evidence="1">Uncharacterized protein</fullName>
    </submittedName>
</protein>
<name>A0A0F9ICE8_9ZZZZ</name>
<sequence length="298" mass="32991">LEYTSRTIPARMTLDGDPKANTVRLSVYNRFSDLLTELEDNERLVGYEAYIEGKREDIFNIWISTVANAKDLGIGVPVGVKVGFDDESHSRGNTYFQYGYENKTLNLTINGIQIAAYGNDSIVYVPNVTSSNLFVPVDLFTHTNATTTLPGASTWANVSFAIDFVGEPDDDVKFGILHDRTGDQNHTFTILFDGIYSISYNFDVEDTSLGNSDIDVAGRAIYDNGTEIHGSVFETDIIRVDVETELFHPFSARLEAGDVVVFQFVADNGNVRISTHGTFGDQPESASVQFIKIRNIPI</sequence>
<dbReference type="EMBL" id="LAZR01012752">
    <property type="protein sequence ID" value="KKM25261.1"/>
    <property type="molecule type" value="Genomic_DNA"/>
</dbReference>
<feature type="non-terminal residue" evidence="1">
    <location>
        <position position="1"/>
    </location>
</feature>
<organism evidence="1">
    <name type="scientific">marine sediment metagenome</name>
    <dbReference type="NCBI Taxonomy" id="412755"/>
    <lineage>
        <taxon>unclassified sequences</taxon>
        <taxon>metagenomes</taxon>
        <taxon>ecological metagenomes</taxon>
    </lineage>
</organism>